<keyword evidence="3" id="KW-0238">DNA-binding</keyword>
<proteinExistence type="inferred from homology"/>
<dbReference type="Gene3D" id="6.10.140.850">
    <property type="match status" value="1"/>
</dbReference>
<name>A0ABN2QW46_9ACTN</name>
<evidence type="ECO:0000313" key="6">
    <source>
        <dbReference type="Proteomes" id="UP001499854"/>
    </source>
</evidence>
<sequence>MATGRRPAGALEQEVLAALWASPRPLTPAAVQEHLGDGLAYTTVKTILDRLHDKGMLTRVREGKAYAYSPVVAQADLAAEAMRAALEGSSDRPAVLSKFLGEISADDAAVIRELLGDLP</sequence>
<comment type="caution">
    <text evidence="5">The sequence shown here is derived from an EMBL/GenBank/DDBJ whole genome shotgun (WGS) entry which is preliminary data.</text>
</comment>
<comment type="similarity">
    <text evidence="1">Belongs to the BlaI transcriptional regulatory family.</text>
</comment>
<dbReference type="InterPro" id="IPR005650">
    <property type="entry name" value="BlaI_family"/>
</dbReference>
<dbReference type="RefSeq" id="WP_344656058.1">
    <property type="nucleotide sequence ID" value="NZ_BAAAQM010000005.1"/>
</dbReference>
<evidence type="ECO:0000256" key="1">
    <source>
        <dbReference type="ARBA" id="ARBA00011046"/>
    </source>
</evidence>
<keyword evidence="2" id="KW-0805">Transcription regulation</keyword>
<protein>
    <submittedName>
        <fullName evidence="5">BlaI/MecI/CopY family transcriptional regulator</fullName>
    </submittedName>
</protein>
<keyword evidence="4" id="KW-0804">Transcription</keyword>
<dbReference type="Gene3D" id="1.10.10.10">
    <property type="entry name" value="Winged helix-like DNA-binding domain superfamily/Winged helix DNA-binding domain"/>
    <property type="match status" value="1"/>
</dbReference>
<dbReference type="SUPFAM" id="SSF46785">
    <property type="entry name" value="Winged helix' DNA-binding domain"/>
    <property type="match status" value="1"/>
</dbReference>
<evidence type="ECO:0000256" key="4">
    <source>
        <dbReference type="ARBA" id="ARBA00023163"/>
    </source>
</evidence>
<evidence type="ECO:0000313" key="5">
    <source>
        <dbReference type="EMBL" id="GAA1958713.1"/>
    </source>
</evidence>
<dbReference type="EMBL" id="BAAAQM010000005">
    <property type="protein sequence ID" value="GAA1958713.1"/>
    <property type="molecule type" value="Genomic_DNA"/>
</dbReference>
<dbReference type="InterPro" id="IPR036390">
    <property type="entry name" value="WH_DNA-bd_sf"/>
</dbReference>
<evidence type="ECO:0000256" key="2">
    <source>
        <dbReference type="ARBA" id="ARBA00023015"/>
    </source>
</evidence>
<dbReference type="Pfam" id="PF03965">
    <property type="entry name" value="Penicillinase_R"/>
    <property type="match status" value="1"/>
</dbReference>
<evidence type="ECO:0000256" key="3">
    <source>
        <dbReference type="ARBA" id="ARBA00023125"/>
    </source>
</evidence>
<gene>
    <name evidence="5" type="ORF">GCM10009838_13570</name>
</gene>
<dbReference type="InterPro" id="IPR036388">
    <property type="entry name" value="WH-like_DNA-bd_sf"/>
</dbReference>
<reference evidence="5 6" key="1">
    <citation type="journal article" date="2019" name="Int. J. Syst. Evol. Microbiol.">
        <title>The Global Catalogue of Microorganisms (GCM) 10K type strain sequencing project: providing services to taxonomists for standard genome sequencing and annotation.</title>
        <authorList>
            <consortium name="The Broad Institute Genomics Platform"/>
            <consortium name="The Broad Institute Genome Sequencing Center for Infectious Disease"/>
            <person name="Wu L."/>
            <person name="Ma J."/>
        </authorList>
    </citation>
    <scope>NUCLEOTIDE SEQUENCE [LARGE SCALE GENOMIC DNA]</scope>
    <source>
        <strain evidence="5 6">JCM 16013</strain>
    </source>
</reference>
<organism evidence="5 6">
    <name type="scientific">Catenulispora subtropica</name>
    <dbReference type="NCBI Taxonomy" id="450798"/>
    <lineage>
        <taxon>Bacteria</taxon>
        <taxon>Bacillati</taxon>
        <taxon>Actinomycetota</taxon>
        <taxon>Actinomycetes</taxon>
        <taxon>Catenulisporales</taxon>
        <taxon>Catenulisporaceae</taxon>
        <taxon>Catenulispora</taxon>
    </lineage>
</organism>
<keyword evidence="6" id="KW-1185">Reference proteome</keyword>
<dbReference type="Proteomes" id="UP001499854">
    <property type="component" value="Unassembled WGS sequence"/>
</dbReference>
<accession>A0ABN2QW46</accession>